<evidence type="ECO:0000256" key="2">
    <source>
        <dbReference type="ARBA" id="ARBA00012499"/>
    </source>
</evidence>
<evidence type="ECO:0000313" key="9">
    <source>
        <dbReference type="EMBL" id="SEM45207.1"/>
    </source>
</evidence>
<keyword evidence="4" id="KW-0862">Zinc</keyword>
<dbReference type="NCBIfam" id="TIGR00357">
    <property type="entry name" value="peptide-methionine (R)-S-oxide reductase MsrB"/>
    <property type="match status" value="1"/>
</dbReference>
<dbReference type="PANTHER" id="PTHR46081">
    <property type="entry name" value="PEPTIDE METHIONINE SULFOXIDE REDUCTASE 2"/>
    <property type="match status" value="1"/>
</dbReference>
<evidence type="ECO:0000256" key="7">
    <source>
        <dbReference type="SAM" id="SignalP"/>
    </source>
</evidence>
<evidence type="ECO:0000256" key="4">
    <source>
        <dbReference type="ARBA" id="ARBA00022833"/>
    </source>
</evidence>
<dbReference type="EC" id="1.8.4.12" evidence="2"/>
<dbReference type="EMBL" id="FOAF01000013">
    <property type="protein sequence ID" value="SEM45207.1"/>
    <property type="molecule type" value="Genomic_DNA"/>
</dbReference>
<dbReference type="Pfam" id="PF01641">
    <property type="entry name" value="SelR"/>
    <property type="match status" value="1"/>
</dbReference>
<dbReference type="STRING" id="407022.SAMN05661044_05222"/>
<dbReference type="OrthoDB" id="4174719at2"/>
<dbReference type="PROSITE" id="PS51257">
    <property type="entry name" value="PROKAR_LIPOPROTEIN"/>
    <property type="match status" value="1"/>
</dbReference>
<evidence type="ECO:0000256" key="3">
    <source>
        <dbReference type="ARBA" id="ARBA00022723"/>
    </source>
</evidence>
<feature type="chain" id="PRO_5011502853" description="peptide-methionine (R)-S-oxide reductase" evidence="7">
    <location>
        <begin position="20"/>
        <end position="171"/>
    </location>
</feature>
<dbReference type="AlphaFoldDB" id="A0A1H7YIS9"/>
<evidence type="ECO:0000256" key="5">
    <source>
        <dbReference type="ARBA" id="ARBA00023002"/>
    </source>
</evidence>
<dbReference type="InterPro" id="IPR011057">
    <property type="entry name" value="Mss4-like_sf"/>
</dbReference>
<reference evidence="10" key="1">
    <citation type="submission" date="2016-10" db="EMBL/GenBank/DDBJ databases">
        <authorList>
            <person name="Varghese N."/>
            <person name="Submissions S."/>
        </authorList>
    </citation>
    <scope>NUCLEOTIDE SEQUENCE [LARGE SCALE GENOMIC DNA]</scope>
    <source>
        <strain evidence="10">DSM 18733</strain>
    </source>
</reference>
<proteinExistence type="predicted"/>
<dbReference type="SUPFAM" id="SSF51316">
    <property type="entry name" value="Mss4-like"/>
    <property type="match status" value="1"/>
</dbReference>
<keyword evidence="5" id="KW-0560">Oxidoreductase</keyword>
<keyword evidence="7" id="KW-0732">Signal</keyword>
<name>A0A1H7YIS9_OLID1</name>
<dbReference type="RefSeq" id="WP_093331891.1">
    <property type="nucleotide sequence ID" value="NZ_FOAF01000013.1"/>
</dbReference>
<dbReference type="InterPro" id="IPR028427">
    <property type="entry name" value="Met_Sox_Rdtase_MsrB"/>
</dbReference>
<dbReference type="PROSITE" id="PS51790">
    <property type="entry name" value="MSRB"/>
    <property type="match status" value="1"/>
</dbReference>
<evidence type="ECO:0000313" key="10">
    <source>
        <dbReference type="Proteomes" id="UP000199421"/>
    </source>
</evidence>
<dbReference type="GO" id="GO:0046872">
    <property type="term" value="F:metal ion binding"/>
    <property type="evidence" value="ECO:0007669"/>
    <property type="project" value="UniProtKB-KW"/>
</dbReference>
<feature type="domain" description="MsrB" evidence="8">
    <location>
        <begin position="49"/>
        <end position="169"/>
    </location>
</feature>
<evidence type="ECO:0000256" key="1">
    <source>
        <dbReference type="ARBA" id="ARBA00001947"/>
    </source>
</evidence>
<keyword evidence="3" id="KW-0479">Metal-binding</keyword>
<dbReference type="GO" id="GO:0030091">
    <property type="term" value="P:protein repair"/>
    <property type="evidence" value="ECO:0007669"/>
    <property type="project" value="InterPro"/>
</dbReference>
<dbReference type="PANTHER" id="PTHR46081:SF8">
    <property type="entry name" value="PEPTIDE METHIONINE SULFOXIDE REDUCTASE 2"/>
    <property type="match status" value="1"/>
</dbReference>
<protein>
    <recommendedName>
        <fullName evidence="2">peptide-methionine (R)-S-oxide reductase</fullName>
        <ecNumber evidence="2">1.8.4.12</ecNumber>
    </recommendedName>
</protein>
<evidence type="ECO:0000256" key="6">
    <source>
        <dbReference type="ARBA" id="ARBA00048488"/>
    </source>
</evidence>
<keyword evidence="10" id="KW-1185">Reference proteome</keyword>
<comment type="cofactor">
    <cofactor evidence="1">
        <name>Zn(2+)</name>
        <dbReference type="ChEBI" id="CHEBI:29105"/>
    </cofactor>
</comment>
<evidence type="ECO:0000259" key="8">
    <source>
        <dbReference type="PROSITE" id="PS51790"/>
    </source>
</evidence>
<dbReference type="GO" id="GO:0006979">
    <property type="term" value="P:response to oxidative stress"/>
    <property type="evidence" value="ECO:0007669"/>
    <property type="project" value="InterPro"/>
</dbReference>
<dbReference type="Gene3D" id="2.170.150.20">
    <property type="entry name" value="Peptide methionine sulfoxide reductase"/>
    <property type="match status" value="1"/>
</dbReference>
<dbReference type="Proteomes" id="UP000199421">
    <property type="component" value="Unassembled WGS sequence"/>
</dbReference>
<feature type="signal peptide" evidence="7">
    <location>
        <begin position="1"/>
        <end position="19"/>
    </location>
</feature>
<sequence>MNKFWLLLLCISLSIVACAQTPATNVTSAQTKNKKDMEPKDKIDTVVKKVGEYNELSADEAWVIEKKGTERPFTGALLDNKAKGVYVCRKCNAPLYRSEDKFESHCGWPSFDDEIKGSVKRIPDPDGMRTEIVCTNCGGHLGHVFLGEGFTSKDTRHCVNSISMKFVPLEK</sequence>
<dbReference type="InterPro" id="IPR002579">
    <property type="entry name" value="Met_Sox_Rdtase_MsrB_dom"/>
</dbReference>
<dbReference type="GO" id="GO:0033743">
    <property type="term" value="F:peptide-methionine (R)-S-oxide reductase activity"/>
    <property type="evidence" value="ECO:0007669"/>
    <property type="project" value="UniProtKB-EC"/>
</dbReference>
<organism evidence="9 10">
    <name type="scientific">Olivibacter domesticus</name>
    <name type="common">Pseudosphingobacterium domesticum</name>
    <dbReference type="NCBI Taxonomy" id="407022"/>
    <lineage>
        <taxon>Bacteria</taxon>
        <taxon>Pseudomonadati</taxon>
        <taxon>Bacteroidota</taxon>
        <taxon>Sphingobacteriia</taxon>
        <taxon>Sphingobacteriales</taxon>
        <taxon>Sphingobacteriaceae</taxon>
        <taxon>Olivibacter</taxon>
    </lineage>
</organism>
<comment type="catalytic activity">
    <reaction evidence="6">
        <text>L-methionyl-[protein] + [thioredoxin]-disulfide + H2O = L-methionyl-(R)-S-oxide-[protein] + [thioredoxin]-dithiol</text>
        <dbReference type="Rhea" id="RHEA:24164"/>
        <dbReference type="Rhea" id="RHEA-COMP:10698"/>
        <dbReference type="Rhea" id="RHEA-COMP:10700"/>
        <dbReference type="Rhea" id="RHEA-COMP:12313"/>
        <dbReference type="Rhea" id="RHEA-COMP:12314"/>
        <dbReference type="ChEBI" id="CHEBI:15377"/>
        <dbReference type="ChEBI" id="CHEBI:16044"/>
        <dbReference type="ChEBI" id="CHEBI:29950"/>
        <dbReference type="ChEBI" id="CHEBI:45764"/>
        <dbReference type="ChEBI" id="CHEBI:50058"/>
        <dbReference type="EC" id="1.8.4.12"/>
    </reaction>
</comment>
<accession>A0A1H7YIS9</accession>
<gene>
    <name evidence="9" type="ORF">SAMN05661044_05222</name>
</gene>
<dbReference type="NCBIfam" id="NF004036">
    <property type="entry name" value="PRK05508.1"/>
    <property type="match status" value="1"/>
</dbReference>